<dbReference type="RefSeq" id="XP_033596547.1">
    <property type="nucleotide sequence ID" value="XM_033739298.1"/>
</dbReference>
<dbReference type="Proteomes" id="UP000799437">
    <property type="component" value="Unassembled WGS sequence"/>
</dbReference>
<reference evidence="1" key="1">
    <citation type="journal article" date="2020" name="Stud. Mycol.">
        <title>101 Dothideomycetes genomes: a test case for predicting lifestyles and emergence of pathogens.</title>
        <authorList>
            <person name="Haridas S."/>
            <person name="Albert R."/>
            <person name="Binder M."/>
            <person name="Bloem J."/>
            <person name="Labutti K."/>
            <person name="Salamov A."/>
            <person name="Andreopoulos B."/>
            <person name="Baker S."/>
            <person name="Barry K."/>
            <person name="Bills G."/>
            <person name="Bluhm B."/>
            <person name="Cannon C."/>
            <person name="Castanera R."/>
            <person name="Culley D."/>
            <person name="Daum C."/>
            <person name="Ezra D."/>
            <person name="Gonzalez J."/>
            <person name="Henrissat B."/>
            <person name="Kuo A."/>
            <person name="Liang C."/>
            <person name="Lipzen A."/>
            <person name="Lutzoni F."/>
            <person name="Magnuson J."/>
            <person name="Mondo S."/>
            <person name="Nolan M."/>
            <person name="Ohm R."/>
            <person name="Pangilinan J."/>
            <person name="Park H.-J."/>
            <person name="Ramirez L."/>
            <person name="Alfaro M."/>
            <person name="Sun H."/>
            <person name="Tritt A."/>
            <person name="Yoshinaga Y."/>
            <person name="Zwiers L.-H."/>
            <person name="Turgeon B."/>
            <person name="Goodwin S."/>
            <person name="Spatafora J."/>
            <person name="Crous P."/>
            <person name="Grigoriev I."/>
        </authorList>
    </citation>
    <scope>NUCLEOTIDE SEQUENCE</scope>
    <source>
        <strain evidence="1">CBS 121739</strain>
    </source>
</reference>
<gene>
    <name evidence="1" type="ORF">EJ05DRAFT_148562</name>
</gene>
<name>A0A6A6VWC8_9PEZI</name>
<proteinExistence type="predicted"/>
<evidence type="ECO:0008006" key="3">
    <source>
        <dbReference type="Google" id="ProtNLM"/>
    </source>
</evidence>
<evidence type="ECO:0000313" key="2">
    <source>
        <dbReference type="Proteomes" id="UP000799437"/>
    </source>
</evidence>
<dbReference type="AlphaFoldDB" id="A0A6A6VWC8"/>
<dbReference type="EMBL" id="ML996581">
    <property type="protein sequence ID" value="KAF2754096.1"/>
    <property type="molecule type" value="Genomic_DNA"/>
</dbReference>
<keyword evidence="2" id="KW-1185">Reference proteome</keyword>
<accession>A0A6A6VWC8</accession>
<protein>
    <recommendedName>
        <fullName evidence="3">N-acetyltransferase domain-containing protein</fullName>
    </recommendedName>
</protein>
<dbReference type="OrthoDB" id="5169850at2759"/>
<sequence>MPIPFFSPPTPTIVAHSNVFHSPLFANVYPLAQPARYTATLRALDYLIAHQLAHGTSLGVYDTEYQYRTDEARRVEGLFYDDAGAEATVEGKGESGAGEGAAEHKDASTTALHTMDFPLVSVAMAYDASRPLDPAKLAPLMEALPCFAPIVHELDARTPAALAPWTFVPSEPEAEGEKKEDERENEGAETLVTSGRVLMRQATSTRRDYEGLGLMKGLARYMMLEAARCGYEEIRIDAFNGAVRRVWMDAPAPARSVLVAGFNTRDVECEGDGEGGVFNGVVYDICRMQVVL</sequence>
<organism evidence="1 2">
    <name type="scientific">Pseudovirgaria hyperparasitica</name>
    <dbReference type="NCBI Taxonomy" id="470096"/>
    <lineage>
        <taxon>Eukaryota</taxon>
        <taxon>Fungi</taxon>
        <taxon>Dikarya</taxon>
        <taxon>Ascomycota</taxon>
        <taxon>Pezizomycotina</taxon>
        <taxon>Dothideomycetes</taxon>
        <taxon>Dothideomycetes incertae sedis</taxon>
        <taxon>Acrospermales</taxon>
        <taxon>Acrospermaceae</taxon>
        <taxon>Pseudovirgaria</taxon>
    </lineage>
</organism>
<dbReference type="GeneID" id="54480352"/>
<evidence type="ECO:0000313" key="1">
    <source>
        <dbReference type="EMBL" id="KAF2754096.1"/>
    </source>
</evidence>